<dbReference type="AlphaFoldDB" id="A0A804HZI7"/>
<dbReference type="EnsemblPlants" id="Ma02_t05380.1">
    <property type="protein sequence ID" value="Ma02_p05380.1"/>
    <property type="gene ID" value="Ma02_g05380"/>
</dbReference>
<evidence type="ECO:0000256" key="1">
    <source>
        <dbReference type="SAM" id="MobiDB-lite"/>
    </source>
</evidence>
<dbReference type="Pfam" id="PF03732">
    <property type="entry name" value="Retrotrans_gag"/>
    <property type="match status" value="1"/>
</dbReference>
<protein>
    <recommendedName>
        <fullName evidence="2">Retrotransposon gag domain-containing protein</fullName>
    </recommendedName>
</protein>
<sequence length="682" mass="75588">MIQSIIPLVSGTLHPPATEPVRQQEPPAQAQAQPLELPTSPRVPSSPLTDRVTTNRRGHTQPEAFPSASMDSLRAQLLLVGQRLDEVQKEVRRSRGELGEDIHQGSPFVPEIRDQTVPQNFRLPSLDTYDGSTDPADHIAAFRTQMTLYGTSDALMCRAFPTTLRGPARTWYGSLRTGTIASFDQLARDFELHFLASARPKPFVALLLELHQREDESLSHFVNCFATQIWGLSDAHPSLLMHAFMTGLRPSRFFWSLIERPPSAVPEMLQRANQFIAAEAWMAGKQEKHTRVRPEQVRGQQPATTRRRLDQSDLPAPRPPLPPLGTSRTEIFLQIKERGLLRAPVPMKNPRELADQSKHCSFHRQNGHDTEDCRELKRQIEELVRAGHLSRYIRRNGESSPLSEGPVERHIDVISGGPAVGGTSMSGRKAYARSARIDAPQRGPDPKLAFPLEDVKPPEHDDALVIMARITNAQVQRIMIDTGSSADVLYLDAFQKLGLTKESLKPIYSALMGFTGDSVSPLGTVTLPLTLGASPRTKTVMPTFLVVDLPATYNAILGRPTLNKIIAVVSTYHQMVKFPTPAGTGEVWGSPRESRRCYLTVVSLHKKARTDQPLEDPREEKRPTPHPEPMAPIRDVRNHSCAACSPEFSSSAVAACVLFDLKLAKLIDIKNVPSSLYQALAA</sequence>
<evidence type="ECO:0000259" key="2">
    <source>
        <dbReference type="Pfam" id="PF03732"/>
    </source>
</evidence>
<dbReference type="GeneID" id="103973678"/>
<feature type="compositionally biased region" description="Polar residues" evidence="1">
    <location>
        <begin position="42"/>
        <end position="52"/>
    </location>
</feature>
<dbReference type="PANTHER" id="PTHR33240:SF8">
    <property type="entry name" value="OS03G0439900 PROTEIN"/>
    <property type="match status" value="1"/>
</dbReference>
<dbReference type="Gramene" id="Ma02_t05380.1">
    <property type="protein sequence ID" value="Ma02_p05380.1"/>
    <property type="gene ID" value="Ma02_g05380"/>
</dbReference>
<accession>A0A804HZI7</accession>
<dbReference type="Proteomes" id="UP000012960">
    <property type="component" value="Unplaced"/>
</dbReference>
<proteinExistence type="predicted"/>
<dbReference type="InParanoid" id="A0A804HZI7"/>
<feature type="region of interest" description="Disordered" evidence="1">
    <location>
        <begin position="608"/>
        <end position="633"/>
    </location>
</feature>
<name>A0A804HZI7_MUSAM</name>
<feature type="compositionally biased region" description="Basic and acidic residues" evidence="1">
    <location>
        <begin position="609"/>
        <end position="625"/>
    </location>
</feature>
<feature type="region of interest" description="Disordered" evidence="1">
    <location>
        <begin position="286"/>
        <end position="326"/>
    </location>
</feature>
<dbReference type="PANTHER" id="PTHR33240">
    <property type="entry name" value="OS08G0508500 PROTEIN"/>
    <property type="match status" value="1"/>
</dbReference>
<dbReference type="InterPro" id="IPR005162">
    <property type="entry name" value="Retrotrans_gag_dom"/>
</dbReference>
<organism evidence="3 4">
    <name type="scientific">Musa acuminata subsp. malaccensis</name>
    <name type="common">Wild banana</name>
    <name type="synonym">Musa malaccensis</name>
    <dbReference type="NCBI Taxonomy" id="214687"/>
    <lineage>
        <taxon>Eukaryota</taxon>
        <taxon>Viridiplantae</taxon>
        <taxon>Streptophyta</taxon>
        <taxon>Embryophyta</taxon>
        <taxon>Tracheophyta</taxon>
        <taxon>Spermatophyta</taxon>
        <taxon>Magnoliopsida</taxon>
        <taxon>Liliopsida</taxon>
        <taxon>Zingiberales</taxon>
        <taxon>Musaceae</taxon>
        <taxon>Musa</taxon>
    </lineage>
</organism>
<dbReference type="SUPFAM" id="SSF50630">
    <property type="entry name" value="Acid proteases"/>
    <property type="match status" value="1"/>
</dbReference>
<feature type="domain" description="Retrotransposon gag" evidence="2">
    <location>
        <begin position="159"/>
        <end position="250"/>
    </location>
</feature>
<dbReference type="Gene3D" id="2.40.70.10">
    <property type="entry name" value="Acid Proteases"/>
    <property type="match status" value="1"/>
</dbReference>
<keyword evidence="4" id="KW-1185">Reference proteome</keyword>
<dbReference type="CDD" id="cd00303">
    <property type="entry name" value="retropepsin_like"/>
    <property type="match status" value="1"/>
</dbReference>
<feature type="compositionally biased region" description="Low complexity" evidence="1">
    <location>
        <begin position="23"/>
        <end position="38"/>
    </location>
</feature>
<dbReference type="InterPro" id="IPR021109">
    <property type="entry name" value="Peptidase_aspartic_dom_sf"/>
</dbReference>
<evidence type="ECO:0000313" key="3">
    <source>
        <dbReference type="EnsemblPlants" id="Ma02_p05380.1"/>
    </source>
</evidence>
<evidence type="ECO:0000313" key="4">
    <source>
        <dbReference type="Proteomes" id="UP000012960"/>
    </source>
</evidence>
<dbReference type="OrthoDB" id="1751727at2759"/>
<feature type="compositionally biased region" description="Basic and acidic residues" evidence="1">
    <location>
        <begin position="286"/>
        <end position="296"/>
    </location>
</feature>
<dbReference type="OMA" id="GREDTEN"/>
<feature type="region of interest" description="Disordered" evidence="1">
    <location>
        <begin position="1"/>
        <end position="66"/>
    </location>
</feature>
<reference evidence="3" key="1">
    <citation type="submission" date="2021-05" db="UniProtKB">
        <authorList>
            <consortium name="EnsemblPlants"/>
        </authorList>
    </citation>
    <scope>IDENTIFICATION</scope>
    <source>
        <strain evidence="3">subsp. malaccensis</strain>
    </source>
</reference>